<proteinExistence type="inferred from homology"/>
<accession>I7AL93</accession>
<evidence type="ECO:0000256" key="3">
    <source>
        <dbReference type="ARBA" id="ARBA00022692"/>
    </source>
</evidence>
<organism evidence="10 11">
    <name type="scientific">Encephalitozoon romaleae (strain SJ-2008)</name>
    <name type="common">Microsporidian parasite</name>
    <dbReference type="NCBI Taxonomy" id="1178016"/>
    <lineage>
        <taxon>Eukaryota</taxon>
        <taxon>Fungi</taxon>
        <taxon>Fungi incertae sedis</taxon>
        <taxon>Microsporidia</taxon>
        <taxon>Unikaryonidae</taxon>
        <taxon>Encephalitozoon</taxon>
    </lineage>
</organism>
<dbReference type="KEGG" id="ero:EROM_010800"/>
<evidence type="ECO:0000256" key="1">
    <source>
        <dbReference type="ARBA" id="ARBA00004141"/>
    </source>
</evidence>
<evidence type="ECO:0000256" key="9">
    <source>
        <dbReference type="SAM" id="Phobius"/>
    </source>
</evidence>
<dbReference type="HOGENOM" id="CLU_067602_2_0_1"/>
<keyword evidence="2 8" id="KW-0808">Transferase</keyword>
<evidence type="ECO:0000256" key="6">
    <source>
        <dbReference type="ARBA" id="ARBA00023136"/>
    </source>
</evidence>
<protein>
    <submittedName>
        <fullName evidence="10">CDP-diacylglycerol</fullName>
    </submittedName>
</protein>
<evidence type="ECO:0000313" key="10">
    <source>
        <dbReference type="EMBL" id="AFN82424.1"/>
    </source>
</evidence>
<dbReference type="Proteomes" id="UP000010094">
    <property type="component" value="Chromosome I"/>
</dbReference>
<keyword evidence="3 9" id="KW-0812">Transmembrane</keyword>
<dbReference type="GO" id="GO:0016020">
    <property type="term" value="C:membrane"/>
    <property type="evidence" value="ECO:0007669"/>
    <property type="project" value="UniProtKB-SubCell"/>
</dbReference>
<keyword evidence="11" id="KW-1185">Reference proteome</keyword>
<dbReference type="InterPro" id="IPR048254">
    <property type="entry name" value="CDP_ALCOHOL_P_TRANSF_CS"/>
</dbReference>
<feature type="transmembrane region" description="Helical" evidence="9">
    <location>
        <begin position="86"/>
        <end position="111"/>
    </location>
</feature>
<dbReference type="PROSITE" id="PS00379">
    <property type="entry name" value="CDP_ALCOHOL_P_TRANSF"/>
    <property type="match status" value="1"/>
</dbReference>
<comment type="similarity">
    <text evidence="8">Belongs to the CDP-alcohol phosphatidyltransferase class-I family.</text>
</comment>
<keyword evidence="5" id="KW-0443">Lipid metabolism</keyword>
<dbReference type="GeneID" id="20520707"/>
<dbReference type="GO" id="GO:0003881">
    <property type="term" value="F:CDP-diacylglycerol-inositol 3-phosphatidyltransferase activity"/>
    <property type="evidence" value="ECO:0007669"/>
    <property type="project" value="TreeGrafter"/>
</dbReference>
<evidence type="ECO:0000256" key="4">
    <source>
        <dbReference type="ARBA" id="ARBA00022989"/>
    </source>
</evidence>
<sequence>MKLSVMFNVPNTIGYFRIGLLIASTFVSGSAFVVLYGLSSLLDFFDGHLARMLNQCSLLGSSLDMITDRVSTVVISLRIIQKRVEYLQILSLYIIFDLISHFIYFHMSTLLGKHHKGTSNRILRVYYDKRVLGPTCLLSEVFFMYIYCFDYKGVLLYTLGGVTMVKTLFHLAQLSEAVSGMSDIRCIEK</sequence>
<dbReference type="GO" id="GO:0006661">
    <property type="term" value="P:phosphatidylinositol biosynthetic process"/>
    <property type="evidence" value="ECO:0007669"/>
    <property type="project" value="TreeGrafter"/>
</dbReference>
<dbReference type="EMBL" id="CP003518">
    <property type="protein sequence ID" value="AFN82424.1"/>
    <property type="molecule type" value="Genomic_DNA"/>
</dbReference>
<dbReference type="InterPro" id="IPR000462">
    <property type="entry name" value="CDP-OH_P_trans"/>
</dbReference>
<dbReference type="GO" id="GO:0005794">
    <property type="term" value="C:Golgi apparatus"/>
    <property type="evidence" value="ECO:0007669"/>
    <property type="project" value="TreeGrafter"/>
</dbReference>
<dbReference type="OrthoDB" id="10251079at2759"/>
<keyword evidence="6 9" id="KW-0472">Membrane</keyword>
<comment type="subcellular location">
    <subcellularLocation>
        <location evidence="1">Membrane</location>
        <topology evidence="1">Multi-pass membrane protein</topology>
    </subcellularLocation>
</comment>
<dbReference type="PANTHER" id="PTHR15362">
    <property type="entry name" value="PHOSPHATIDYLINOSITOL SYNTHASE"/>
    <property type="match status" value="1"/>
</dbReference>
<dbReference type="InterPro" id="IPR043130">
    <property type="entry name" value="CDP-OH_PTrfase_TM_dom"/>
</dbReference>
<dbReference type="Gene3D" id="1.20.120.1760">
    <property type="match status" value="1"/>
</dbReference>
<dbReference type="RefSeq" id="XP_009263921.1">
    <property type="nucleotide sequence ID" value="XM_009265646.1"/>
</dbReference>
<dbReference type="Pfam" id="PF01066">
    <property type="entry name" value="CDP-OH_P_transf"/>
    <property type="match status" value="1"/>
</dbReference>
<evidence type="ECO:0000256" key="7">
    <source>
        <dbReference type="ARBA" id="ARBA00023264"/>
    </source>
</evidence>
<evidence type="ECO:0000256" key="5">
    <source>
        <dbReference type="ARBA" id="ARBA00023098"/>
    </source>
</evidence>
<dbReference type="AlphaFoldDB" id="I7AL93"/>
<dbReference type="PANTHER" id="PTHR15362:SF4">
    <property type="entry name" value="CDP-DIACYLGLYCEROL--INOSITOL 3-PHOSPHATIDYLTRANSFERASE"/>
    <property type="match status" value="1"/>
</dbReference>
<keyword evidence="7" id="KW-1208">Phospholipid metabolism</keyword>
<evidence type="ECO:0000313" key="11">
    <source>
        <dbReference type="Proteomes" id="UP000010094"/>
    </source>
</evidence>
<feature type="transmembrane region" description="Helical" evidence="9">
    <location>
        <begin position="131"/>
        <end position="148"/>
    </location>
</feature>
<gene>
    <name evidence="10" type="ordered locus">EROM_010800</name>
</gene>
<name>I7AL93_ENCRO</name>
<keyword evidence="4 9" id="KW-1133">Transmembrane helix</keyword>
<dbReference type="VEuPathDB" id="MicrosporidiaDB:EROM_010800"/>
<evidence type="ECO:0000256" key="2">
    <source>
        <dbReference type="ARBA" id="ARBA00022679"/>
    </source>
</evidence>
<reference evidence="10 11" key="1">
    <citation type="journal article" date="2012" name="Proc. Natl. Acad. Sci. U.S.A.">
        <title>Gain and loss of multiple functionally related, horizontally transferred genes in the reduced genomes of two microsporidian parasites.</title>
        <authorList>
            <person name="Pombert J.-F."/>
            <person name="Selman M."/>
            <person name="Burki F."/>
            <person name="Bardell F.T."/>
            <person name="Farinelli L."/>
            <person name="Solter L.F."/>
            <person name="Whitman D.W."/>
            <person name="Weiss L.M."/>
            <person name="Corradi N."/>
            <person name="Keeling P.J."/>
        </authorList>
    </citation>
    <scope>NUCLEOTIDE SEQUENCE [LARGE SCALE GENOMIC DNA]</scope>
    <source>
        <strain evidence="10 11">SJ-2008</strain>
    </source>
</reference>
<evidence type="ECO:0000256" key="8">
    <source>
        <dbReference type="RuleBase" id="RU003750"/>
    </source>
</evidence>
<feature type="transmembrane region" description="Helical" evidence="9">
    <location>
        <begin position="12"/>
        <end position="38"/>
    </location>
</feature>